<dbReference type="Gene3D" id="3.40.50.300">
    <property type="entry name" value="P-loop containing nucleotide triphosphate hydrolases"/>
    <property type="match status" value="2"/>
</dbReference>
<feature type="coiled-coil region" evidence="1">
    <location>
        <begin position="376"/>
        <end position="481"/>
    </location>
</feature>
<dbReference type="Pfam" id="PF13476">
    <property type="entry name" value="AAA_23"/>
    <property type="match status" value="1"/>
</dbReference>
<proteinExistence type="predicted"/>
<evidence type="ECO:0000256" key="1">
    <source>
        <dbReference type="SAM" id="Coils"/>
    </source>
</evidence>
<evidence type="ECO:0000313" key="3">
    <source>
        <dbReference type="EMBL" id="MBJ2138203.1"/>
    </source>
</evidence>
<feature type="domain" description="Rad50/SbcC-type AAA" evidence="2">
    <location>
        <begin position="5"/>
        <end position="249"/>
    </location>
</feature>
<dbReference type="SUPFAM" id="SSF52540">
    <property type="entry name" value="P-loop containing nucleoside triphosphate hydrolases"/>
    <property type="match status" value="1"/>
</dbReference>
<gene>
    <name evidence="3" type="ORF">JEU11_17205</name>
</gene>
<evidence type="ECO:0000259" key="2">
    <source>
        <dbReference type="Pfam" id="PF13476"/>
    </source>
</evidence>
<dbReference type="InterPro" id="IPR027417">
    <property type="entry name" value="P-loop_NTPase"/>
</dbReference>
<organism evidence="3 4">
    <name type="scientific">Paraglaciecola chathamensis</name>
    <dbReference type="NCBI Taxonomy" id="368405"/>
    <lineage>
        <taxon>Bacteria</taxon>
        <taxon>Pseudomonadati</taxon>
        <taxon>Pseudomonadota</taxon>
        <taxon>Gammaproteobacteria</taxon>
        <taxon>Alteromonadales</taxon>
        <taxon>Alteromonadaceae</taxon>
        <taxon>Paraglaciecola</taxon>
    </lineage>
</organism>
<dbReference type="Proteomes" id="UP000649232">
    <property type="component" value="Unassembled WGS sequence"/>
</dbReference>
<keyword evidence="1" id="KW-0175">Coiled coil</keyword>
<dbReference type="RefSeq" id="WP_198825595.1">
    <property type="nucleotide sequence ID" value="NZ_JAEILT010000030.1"/>
</dbReference>
<name>A0ABS0WIB9_9ALTE</name>
<dbReference type="EMBL" id="JAEILT010000030">
    <property type="protein sequence ID" value="MBJ2138203.1"/>
    <property type="molecule type" value="Genomic_DNA"/>
</dbReference>
<dbReference type="PANTHER" id="PTHR32114:SF2">
    <property type="entry name" value="ABC TRANSPORTER ABCH.3"/>
    <property type="match status" value="1"/>
</dbReference>
<accession>A0ABS0WIB9</accession>
<comment type="caution">
    <text evidence="3">The sequence shown here is derived from an EMBL/GenBank/DDBJ whole genome shotgun (WGS) entry which is preliminary data.</text>
</comment>
<dbReference type="InterPro" id="IPR038729">
    <property type="entry name" value="Rad50/SbcC_AAA"/>
</dbReference>
<sequence length="678" mass="77334">MKIKKITIKNFRQFWKEETLNFACGVDKNVTVIHGANGSGKTSLLNAFKWCFYGKTDFDTGNENILNEAAIQDATTGQLIEINIKVIFEQDGCNYSVVRNAKFRKLPDNKVENLKLIEFKIQKTVESGETVTSETPDSDINKVLPESLHPYFFFNGERIEKLAGVNESSQIKEAIKRLMGLKQIERAERHLKKASDSFRKINAKSSDQNYQSLTKNVAEFNGELDDAKKLLEDSKLDKEDVIKRKEDVEKKLETFKESKHLQNQRSILNQENERIIDELEKNELQRKGLIDNNRAVVLAQGLINKCEELVDLNRKKGLLPYKVRAPFIDDLIKQDICICGRKLSNDTVALSSLNKARESAGNDELDEVYSSVSYLIKNHIGSLKGYEEKLQELVKEHYKNKKVKHENENLISEIGLKISSLGNNEIESLENRLESLTLELSELDFNIRSLESSIPKLIANLAKESKELEKLEKKQKEHSLVVKRITAANNVAKAFNELNICFTDQVRRSLSERVNATFGQIIRKNVRAYIDDEFHLRIEKQSKHGEIEAKEQSTGEKQVTSLSFISSIISLAKEKHEQKGKFFKGGLYPLVMDSPFGALDDDYRFKVAERVANLADQVIIFVSNSQWNGNVKSACAARVGSTYRLIHHSTTDVAKTIENNEYLRYSNDGYEYSTLEEV</sequence>
<dbReference type="PANTHER" id="PTHR32114">
    <property type="entry name" value="ABC TRANSPORTER ABCH.3"/>
    <property type="match status" value="1"/>
</dbReference>
<feature type="coiled-coil region" evidence="1">
    <location>
        <begin position="184"/>
        <end position="285"/>
    </location>
</feature>
<protein>
    <submittedName>
        <fullName evidence="3">AAA family ATPase</fullName>
    </submittedName>
</protein>
<reference evidence="3 4" key="1">
    <citation type="submission" date="2020-12" db="EMBL/GenBank/DDBJ databases">
        <title>Draft genome sequences of nine environmental bacterial isolates colonizing plastic.</title>
        <authorList>
            <person name="Borre I."/>
            <person name="Sonnenschein E.C."/>
        </authorList>
    </citation>
    <scope>NUCLEOTIDE SEQUENCE [LARGE SCALE GENOMIC DNA]</scope>
    <source>
        <strain evidence="3 4">IB30</strain>
    </source>
</reference>
<evidence type="ECO:0000313" key="4">
    <source>
        <dbReference type="Proteomes" id="UP000649232"/>
    </source>
</evidence>